<evidence type="ECO:0000313" key="21">
    <source>
        <dbReference type="EMBL" id="QXE22207.1"/>
    </source>
</evidence>
<dbReference type="SMART" id="SM00091">
    <property type="entry name" value="PAS"/>
    <property type="match status" value="3"/>
</dbReference>
<evidence type="ECO:0000256" key="9">
    <source>
        <dbReference type="ARBA" id="ARBA00022840"/>
    </source>
</evidence>
<dbReference type="EMBL" id="CP021056">
    <property type="protein sequence ID" value="QXE22207.1"/>
    <property type="molecule type" value="Genomic_DNA"/>
</dbReference>
<dbReference type="InterPro" id="IPR035965">
    <property type="entry name" value="PAS-like_dom_sf"/>
</dbReference>
<dbReference type="InterPro" id="IPR003594">
    <property type="entry name" value="HATPase_dom"/>
</dbReference>
<evidence type="ECO:0000256" key="7">
    <source>
        <dbReference type="ARBA" id="ARBA00022741"/>
    </source>
</evidence>
<dbReference type="PROSITE" id="PS50046">
    <property type="entry name" value="PHYTOCHROME_2"/>
    <property type="match status" value="1"/>
</dbReference>
<dbReference type="Gene3D" id="1.10.287.130">
    <property type="match status" value="1"/>
</dbReference>
<dbReference type="Pfam" id="PF02518">
    <property type="entry name" value="HATPase_c"/>
    <property type="match status" value="1"/>
</dbReference>
<evidence type="ECO:0000256" key="3">
    <source>
        <dbReference type="ARBA" id="ARBA00006402"/>
    </source>
</evidence>
<feature type="coiled-coil region" evidence="15">
    <location>
        <begin position="728"/>
        <end position="755"/>
    </location>
</feature>
<keyword evidence="10" id="KW-0902">Two-component regulatory system</keyword>
<dbReference type="InterPro" id="IPR036890">
    <property type="entry name" value="HATPase_C_sf"/>
</dbReference>
<dbReference type="Proteomes" id="UP000683511">
    <property type="component" value="Chromosome"/>
</dbReference>
<dbReference type="PANTHER" id="PTHR43047">
    <property type="entry name" value="TWO-COMPONENT HISTIDINE PROTEIN KINASE"/>
    <property type="match status" value="1"/>
</dbReference>
<dbReference type="AlphaFoldDB" id="A0A975T4W5"/>
<dbReference type="SMART" id="SM00065">
    <property type="entry name" value="GAF"/>
    <property type="match status" value="1"/>
</dbReference>
<dbReference type="RefSeq" id="WP_190603028.1">
    <property type="nucleotide sequence ID" value="NZ_CP021056.1"/>
</dbReference>
<dbReference type="CDD" id="cd00156">
    <property type="entry name" value="REC"/>
    <property type="match status" value="1"/>
</dbReference>
<dbReference type="SMART" id="SM00388">
    <property type="entry name" value="HisKA"/>
    <property type="match status" value="1"/>
</dbReference>
<proteinExistence type="inferred from homology"/>
<dbReference type="InterPro" id="IPR001610">
    <property type="entry name" value="PAC"/>
</dbReference>
<dbReference type="PROSITE" id="PS50110">
    <property type="entry name" value="RESPONSE_REGULATORY"/>
    <property type="match status" value="1"/>
</dbReference>
<gene>
    <name evidence="21" type="ORF">B6N60_00889</name>
</gene>
<dbReference type="Gene3D" id="3.40.50.2300">
    <property type="match status" value="1"/>
</dbReference>
<dbReference type="InterPro" id="IPR036097">
    <property type="entry name" value="HisK_dim/P_sf"/>
</dbReference>
<accession>A0A975T4W5</accession>
<dbReference type="PROSITE" id="PS50109">
    <property type="entry name" value="HIS_KIN"/>
    <property type="match status" value="1"/>
</dbReference>
<dbReference type="SMART" id="SM00387">
    <property type="entry name" value="HATPase_c"/>
    <property type="match status" value="1"/>
</dbReference>
<dbReference type="GO" id="GO:0009927">
    <property type="term" value="F:histidine phosphotransfer kinase activity"/>
    <property type="evidence" value="ECO:0007669"/>
    <property type="project" value="TreeGrafter"/>
</dbReference>
<feature type="domain" description="PAS" evidence="19">
    <location>
        <begin position="463"/>
        <end position="536"/>
    </location>
</feature>
<dbReference type="InterPro" id="IPR000014">
    <property type="entry name" value="PAS"/>
</dbReference>
<keyword evidence="22" id="KW-1185">Reference proteome</keyword>
<dbReference type="FunFam" id="3.30.565.10:FF:000010">
    <property type="entry name" value="Sensor histidine kinase RcsC"/>
    <property type="match status" value="1"/>
</dbReference>
<dbReference type="FunFam" id="1.10.287.130:FF:000038">
    <property type="entry name" value="Sensory transduction histidine kinase"/>
    <property type="match status" value="1"/>
</dbReference>
<dbReference type="PRINTS" id="PR00344">
    <property type="entry name" value="BCTRLSENSOR"/>
</dbReference>
<dbReference type="Pfam" id="PF08448">
    <property type="entry name" value="PAS_4"/>
    <property type="match status" value="2"/>
</dbReference>
<evidence type="ECO:0000256" key="5">
    <source>
        <dbReference type="ARBA" id="ARBA00022553"/>
    </source>
</evidence>
<feature type="domain" description="Response regulatory" evidence="18">
    <location>
        <begin position="16"/>
        <end position="135"/>
    </location>
</feature>
<evidence type="ECO:0000259" key="20">
    <source>
        <dbReference type="PROSITE" id="PS50113"/>
    </source>
</evidence>
<evidence type="ECO:0000259" key="16">
    <source>
        <dbReference type="PROSITE" id="PS50046"/>
    </source>
</evidence>
<evidence type="ECO:0000256" key="15">
    <source>
        <dbReference type="SAM" id="Coils"/>
    </source>
</evidence>
<feature type="domain" description="Phytochrome chromophore attachment site" evidence="16">
    <location>
        <begin position="167"/>
        <end position="305"/>
    </location>
</feature>
<evidence type="ECO:0000259" key="17">
    <source>
        <dbReference type="PROSITE" id="PS50109"/>
    </source>
</evidence>
<dbReference type="PROSITE" id="PS50113">
    <property type="entry name" value="PAC"/>
    <property type="match status" value="2"/>
</dbReference>
<keyword evidence="11" id="KW-0472">Membrane</keyword>
<dbReference type="InterPro" id="IPR013655">
    <property type="entry name" value="PAS_fold_3"/>
</dbReference>
<keyword evidence="9" id="KW-0067">ATP-binding</keyword>
<protein>
    <recommendedName>
        <fullName evidence="13">Circadian input-output histidine kinase CikA</fullName>
        <ecNumber evidence="4">2.7.13.3</ecNumber>
    </recommendedName>
</protein>
<keyword evidence="12" id="KW-0131">Cell cycle</keyword>
<dbReference type="GO" id="GO:0005886">
    <property type="term" value="C:plasma membrane"/>
    <property type="evidence" value="ECO:0007669"/>
    <property type="project" value="TreeGrafter"/>
</dbReference>
<dbReference type="SUPFAM" id="SSF55781">
    <property type="entry name" value="GAF domain-like"/>
    <property type="match status" value="1"/>
</dbReference>
<feature type="domain" description="PAC" evidence="20">
    <location>
        <begin position="685"/>
        <end position="737"/>
    </location>
</feature>
<dbReference type="Gene3D" id="3.30.450.40">
    <property type="match status" value="1"/>
</dbReference>
<comment type="catalytic activity">
    <reaction evidence="1">
        <text>ATP + protein L-histidine = ADP + protein N-phospho-L-histidine.</text>
        <dbReference type="EC" id="2.7.13.3"/>
    </reaction>
</comment>
<dbReference type="Gene3D" id="3.30.565.10">
    <property type="entry name" value="Histidine kinase-like ATPase, C-terminal domain"/>
    <property type="match status" value="1"/>
</dbReference>
<dbReference type="Pfam" id="PF01590">
    <property type="entry name" value="GAF"/>
    <property type="match status" value="1"/>
</dbReference>
<dbReference type="CDD" id="cd00082">
    <property type="entry name" value="HisKA"/>
    <property type="match status" value="1"/>
</dbReference>
<feature type="domain" description="PAC" evidence="20">
    <location>
        <begin position="410"/>
        <end position="462"/>
    </location>
</feature>
<dbReference type="SUPFAM" id="SSF55874">
    <property type="entry name" value="ATPase domain of HSP90 chaperone/DNA topoisomerase II/histidine kinase"/>
    <property type="match status" value="1"/>
</dbReference>
<dbReference type="CDD" id="cd00130">
    <property type="entry name" value="PAS"/>
    <property type="match status" value="3"/>
</dbReference>
<comment type="similarity">
    <text evidence="3">In the N-terminal section; belongs to the phytochrome family.</text>
</comment>
<dbReference type="Gene3D" id="3.30.450.20">
    <property type="entry name" value="PAS domain"/>
    <property type="match status" value="3"/>
</dbReference>
<comment type="subcellular location">
    <subcellularLocation>
        <location evidence="2">Membrane</location>
    </subcellularLocation>
</comment>
<dbReference type="SUPFAM" id="SSF55785">
    <property type="entry name" value="PYP-like sensor domain (PAS domain)"/>
    <property type="match status" value="3"/>
</dbReference>
<dbReference type="InterPro" id="IPR003018">
    <property type="entry name" value="GAF"/>
</dbReference>
<evidence type="ECO:0000256" key="2">
    <source>
        <dbReference type="ARBA" id="ARBA00004370"/>
    </source>
</evidence>
<dbReference type="Pfam" id="PF00512">
    <property type="entry name" value="HisKA"/>
    <property type="match status" value="1"/>
</dbReference>
<keyword evidence="5 14" id="KW-0597">Phosphoprotein</keyword>
<organism evidence="21 22">
    <name type="scientific">Richelia sinica FACHB-800</name>
    <dbReference type="NCBI Taxonomy" id="1357546"/>
    <lineage>
        <taxon>Bacteria</taxon>
        <taxon>Bacillati</taxon>
        <taxon>Cyanobacteriota</taxon>
        <taxon>Cyanophyceae</taxon>
        <taxon>Nostocales</taxon>
        <taxon>Nostocaceae</taxon>
        <taxon>Richelia</taxon>
    </lineage>
</organism>
<dbReference type="KEGG" id="rsin:B6N60_00889"/>
<dbReference type="InterPro" id="IPR013656">
    <property type="entry name" value="PAS_4"/>
</dbReference>
<evidence type="ECO:0000256" key="1">
    <source>
        <dbReference type="ARBA" id="ARBA00000085"/>
    </source>
</evidence>
<name>A0A975T4W5_9NOST</name>
<feature type="domain" description="Histidine kinase" evidence="17">
    <location>
        <begin position="762"/>
        <end position="999"/>
    </location>
</feature>
<dbReference type="Pfam" id="PF00072">
    <property type="entry name" value="Response_reg"/>
    <property type="match status" value="1"/>
</dbReference>
<dbReference type="CDD" id="cd16922">
    <property type="entry name" value="HATPase_EvgS-ArcB-TorS-like"/>
    <property type="match status" value="1"/>
</dbReference>
<dbReference type="GO" id="GO:0000155">
    <property type="term" value="F:phosphorelay sensor kinase activity"/>
    <property type="evidence" value="ECO:0007669"/>
    <property type="project" value="InterPro"/>
</dbReference>
<evidence type="ECO:0000256" key="12">
    <source>
        <dbReference type="ARBA" id="ARBA00023306"/>
    </source>
</evidence>
<dbReference type="PROSITE" id="PS50112">
    <property type="entry name" value="PAS"/>
    <property type="match status" value="3"/>
</dbReference>
<dbReference type="NCBIfam" id="TIGR00229">
    <property type="entry name" value="sensory_box"/>
    <property type="match status" value="3"/>
</dbReference>
<evidence type="ECO:0000259" key="18">
    <source>
        <dbReference type="PROSITE" id="PS50110"/>
    </source>
</evidence>
<evidence type="ECO:0000256" key="6">
    <source>
        <dbReference type="ARBA" id="ARBA00022679"/>
    </source>
</evidence>
<evidence type="ECO:0000313" key="22">
    <source>
        <dbReference type="Proteomes" id="UP000683511"/>
    </source>
</evidence>
<keyword evidence="8 21" id="KW-0418">Kinase</keyword>
<sequence length="999" mass="113466">MFTNVSKINHYQSVFTIFLIDDNPEDRATYCKFLQKDTLYKYRILEFETATEALAATPQERPEIILLDYLLPDSDGLELIEEFRPYFSNHQSAVIMLTGQGDQIIAVRAMKSGIQDYLVKGELTASILQHTIHQAVEKIHLARQLEQSREQQQIIAAIALRIRQSLQLKEILQVTATEVRQFLKTDRVVVYQFQPDMSGKIVAESVLPGWSTSIDVQIQDTCFQERVKINHDYRHGKKRAIDNIYQAGLTDCHIHLLEQFEVKANLVVPILVNHELWGLLIAHQCSAPRHWQDVELDLLDQLGVQLAIAIQQASAYEQLQAELVERQKIEETLRESEERFRSTFEQAAVGIAHVSLDGYFLRLNQRFCDIAGYTQSELMNLTFQDITHPEDLLDDLEQANILLRGEIDTYALEKRYIRKDNSIVWINLTVSLVRDRLGAPKYFISVIEDITLRKQTANALQASENRFQAFMNNSPAAAWITDENGRILYVSATYLRLFDVKAETIEDLLGKTVFDIYPPEIAQQFVDNIRQVAQTQQALETIEKAPRTDGTLGDFLVYKFPLPDTTGLAIVGGVAVDITERILAETALQQLNQELEARVEERTAALIQSERRYATLAETVPVAIFRFDAAVNCVYVNNYWSQLTGREPQTALGMGWVKTLHPEDSDRLYRQWRKWTQTTQPGQLFCNEGRHLLPDGRVSWFYIHALPEIDLSGQIIGYIGTLTDITARKQAEFKLQQTNEQLAHTNLELSSATRLKDEFLANMSHELRTPLNAILGMSECVLDKVFGPINEQQAKAIATIERSGKHLLELINEILDLSKIESGKLELQLNSVSIKHLCEASLIFIKQIASQKQLHITTNIPDNLPKIELDERRMRQVLINLLNNAVKFTPNNGSISLNVSVFTDQKPNNITSDQLLSSLSLPLLCISVIDTGIGIAEQDINKLFQPFMQIDSKLNRQYEGTGLGLALVKRIVEMHGGKVSVNSEQGKGSCFTIWLPYHS</sequence>
<evidence type="ECO:0000256" key="8">
    <source>
        <dbReference type="ARBA" id="ARBA00022777"/>
    </source>
</evidence>
<dbReference type="SUPFAM" id="SSF52172">
    <property type="entry name" value="CheY-like"/>
    <property type="match status" value="1"/>
</dbReference>
<feature type="modified residue" description="4-aspartylphosphate" evidence="14">
    <location>
        <position position="68"/>
    </location>
</feature>
<dbReference type="InterPro" id="IPR000700">
    <property type="entry name" value="PAS-assoc_C"/>
</dbReference>
<dbReference type="PANTHER" id="PTHR43047:SF72">
    <property type="entry name" value="OSMOSENSING HISTIDINE PROTEIN KINASE SLN1"/>
    <property type="match status" value="1"/>
</dbReference>
<dbReference type="InterPro" id="IPR004358">
    <property type="entry name" value="Sig_transdc_His_kin-like_C"/>
</dbReference>
<evidence type="ECO:0000256" key="13">
    <source>
        <dbReference type="ARBA" id="ARBA00074306"/>
    </source>
</evidence>
<dbReference type="InterPro" id="IPR029016">
    <property type="entry name" value="GAF-like_dom_sf"/>
</dbReference>
<evidence type="ECO:0000256" key="10">
    <source>
        <dbReference type="ARBA" id="ARBA00023012"/>
    </source>
</evidence>
<dbReference type="InterPro" id="IPR005467">
    <property type="entry name" value="His_kinase_dom"/>
</dbReference>
<dbReference type="InterPro" id="IPR003661">
    <property type="entry name" value="HisK_dim/P_dom"/>
</dbReference>
<dbReference type="InterPro" id="IPR016132">
    <property type="entry name" value="Phyto_chromo_attachment"/>
</dbReference>
<keyword evidence="7" id="KW-0547">Nucleotide-binding</keyword>
<keyword evidence="6" id="KW-0808">Transferase</keyword>
<dbReference type="GO" id="GO:0005524">
    <property type="term" value="F:ATP binding"/>
    <property type="evidence" value="ECO:0007669"/>
    <property type="project" value="UniProtKB-KW"/>
</dbReference>
<evidence type="ECO:0000256" key="4">
    <source>
        <dbReference type="ARBA" id="ARBA00012438"/>
    </source>
</evidence>
<dbReference type="InterPro" id="IPR011006">
    <property type="entry name" value="CheY-like_superfamily"/>
</dbReference>
<dbReference type="InterPro" id="IPR001789">
    <property type="entry name" value="Sig_transdc_resp-reg_receiver"/>
</dbReference>
<dbReference type="EC" id="2.7.13.3" evidence="4"/>
<dbReference type="Pfam" id="PF08447">
    <property type="entry name" value="PAS_3"/>
    <property type="match status" value="1"/>
</dbReference>
<feature type="domain" description="PAS" evidence="19">
    <location>
        <begin position="609"/>
        <end position="679"/>
    </location>
</feature>
<keyword evidence="15" id="KW-0175">Coiled coil</keyword>
<evidence type="ECO:0000256" key="11">
    <source>
        <dbReference type="ARBA" id="ARBA00023136"/>
    </source>
</evidence>
<dbReference type="SMART" id="SM00448">
    <property type="entry name" value="REC"/>
    <property type="match status" value="1"/>
</dbReference>
<dbReference type="SMART" id="SM00086">
    <property type="entry name" value="PAC"/>
    <property type="match status" value="2"/>
</dbReference>
<evidence type="ECO:0000259" key="19">
    <source>
        <dbReference type="PROSITE" id="PS50112"/>
    </source>
</evidence>
<feature type="domain" description="PAS" evidence="19">
    <location>
        <begin position="336"/>
        <end position="406"/>
    </location>
</feature>
<reference evidence="21" key="1">
    <citation type="submission" date="2017-04" db="EMBL/GenBank/DDBJ databases">
        <title>Genome deletions in a multicellular cyanobacterial endosymbiont for morphological adaptation in marine diatoms.</title>
        <authorList>
            <person name="Wang Y."/>
            <person name="Gao H."/>
            <person name="Li R."/>
            <person name="Xu X."/>
        </authorList>
    </citation>
    <scope>NUCLEOTIDE SEQUENCE</scope>
    <source>
        <strain evidence="21">FACHB 800</strain>
    </source>
</reference>
<evidence type="ECO:0000256" key="14">
    <source>
        <dbReference type="PROSITE-ProRule" id="PRU00169"/>
    </source>
</evidence>
<dbReference type="SUPFAM" id="SSF47384">
    <property type="entry name" value="Homodimeric domain of signal transducing histidine kinase"/>
    <property type="match status" value="1"/>
</dbReference>